<protein>
    <submittedName>
        <fullName evidence="1">Uncharacterized protein</fullName>
    </submittedName>
</protein>
<dbReference type="EMBL" id="CACRTU010000024">
    <property type="protein sequence ID" value="VYU53175.1"/>
    <property type="molecule type" value="Genomic_DNA"/>
</dbReference>
<organism evidence="1">
    <name type="scientific">Clostridium butyricum</name>
    <dbReference type="NCBI Taxonomy" id="1492"/>
    <lineage>
        <taxon>Bacteria</taxon>
        <taxon>Bacillati</taxon>
        <taxon>Bacillota</taxon>
        <taxon>Clostridia</taxon>
        <taxon>Eubacteriales</taxon>
        <taxon>Clostridiaceae</taxon>
        <taxon>Clostridium</taxon>
    </lineage>
</organism>
<proteinExistence type="predicted"/>
<dbReference type="AlphaFoldDB" id="A0A6N3FMK6"/>
<dbReference type="RefSeq" id="WP_156737047.1">
    <property type="nucleotide sequence ID" value="NZ_CACRTU010000024.1"/>
</dbReference>
<evidence type="ECO:0000313" key="1">
    <source>
        <dbReference type="EMBL" id="VYU53175.1"/>
    </source>
</evidence>
<name>A0A6N3FMK6_CLOBU</name>
<gene>
    <name evidence="1" type="ORF">CBLFYP62_02648</name>
</gene>
<reference evidence="1" key="1">
    <citation type="submission" date="2019-11" db="EMBL/GenBank/DDBJ databases">
        <authorList>
            <person name="Feng L."/>
        </authorList>
    </citation>
    <scope>NUCLEOTIDE SEQUENCE</scope>
    <source>
        <strain evidence="1">CButyricumLFYP62</strain>
    </source>
</reference>
<accession>A0A6N3FMK6</accession>
<sequence>MIIKNEKCIVSNSECNYVSTCRYLSDRFGVLKCEHDSMRRAYINEIHKHELQERAKLETWSERKEELIK</sequence>